<dbReference type="PANTHER" id="PTHR48098">
    <property type="entry name" value="ENTEROCHELIN ESTERASE-RELATED"/>
    <property type="match status" value="1"/>
</dbReference>
<dbReference type="Gene3D" id="1.25.40.10">
    <property type="entry name" value="Tetratricopeptide repeat domain"/>
    <property type="match status" value="1"/>
</dbReference>
<evidence type="ECO:0000313" key="1">
    <source>
        <dbReference type="EMBL" id="GGZ84618.1"/>
    </source>
</evidence>
<reference evidence="1" key="1">
    <citation type="journal article" date="2014" name="Int. J. Syst. Evol. Microbiol.">
        <title>Complete genome sequence of Corynebacterium casei LMG S-19264T (=DSM 44701T), isolated from a smear-ripened cheese.</title>
        <authorList>
            <consortium name="US DOE Joint Genome Institute (JGI-PGF)"/>
            <person name="Walter F."/>
            <person name="Albersmeier A."/>
            <person name="Kalinowski J."/>
            <person name="Ruckert C."/>
        </authorList>
    </citation>
    <scope>NUCLEOTIDE SEQUENCE</scope>
    <source>
        <strain evidence="1">KCTC 12710</strain>
    </source>
</reference>
<dbReference type="InterPro" id="IPR050583">
    <property type="entry name" value="Mycobacterial_A85_antigen"/>
</dbReference>
<sequence length="370" mass="42935">MPMGVFSQVKFETIQSSKLEEKREIKIQLPEDYENNIDKTYPLFIVLDGDYMFDTVAGNVKYYSYWDDMPEAIVVGVSQLNSRYDDSVYSEQNSLPIDTGADFFEFIGLELVPYIENKYRANKFRVIVGHGETANFINYYLLKPKPLFQSYIAISPELAPNMIDFLPSTLEVLKSKIFYYLANTNNDSGSIKKMSQVLNKDIVAIENPNLDYRFDAFEGPSHYAVPTHAIPNALEKMFKVYEPISKKEYKEIILELEISPVLYLQEKYQNIEDVFGISKKIRINDYRAISSAIEKNETYEYYEELSKMARKDYPDTLLGEFYMARFYEETGEPKRAMKTYQAAYSLDEIAGVTVDDMQDRAALIKEDFGY</sequence>
<protein>
    <submittedName>
        <fullName evidence="1">Histidine kinase</fullName>
    </submittedName>
</protein>
<accession>A0A918R3P1</accession>
<name>A0A918R3P1_9FLAO</name>
<gene>
    <name evidence="1" type="ORF">GCM10007028_23260</name>
</gene>
<dbReference type="InterPro" id="IPR029058">
    <property type="entry name" value="AB_hydrolase_fold"/>
</dbReference>
<dbReference type="AlphaFoldDB" id="A0A918R3P1"/>
<organism evidence="1 2">
    <name type="scientific">Algibacter mikhailovii</name>
    <dbReference type="NCBI Taxonomy" id="425498"/>
    <lineage>
        <taxon>Bacteria</taxon>
        <taxon>Pseudomonadati</taxon>
        <taxon>Bacteroidota</taxon>
        <taxon>Flavobacteriia</taxon>
        <taxon>Flavobacteriales</taxon>
        <taxon>Flavobacteriaceae</taxon>
        <taxon>Algibacter</taxon>
    </lineage>
</organism>
<dbReference type="SUPFAM" id="SSF53474">
    <property type="entry name" value="alpha/beta-Hydrolases"/>
    <property type="match status" value="1"/>
</dbReference>
<dbReference type="Proteomes" id="UP000636004">
    <property type="component" value="Unassembled WGS sequence"/>
</dbReference>
<keyword evidence="1" id="KW-0808">Transferase</keyword>
<keyword evidence="2" id="KW-1185">Reference proteome</keyword>
<dbReference type="InterPro" id="IPR000801">
    <property type="entry name" value="Esterase-like"/>
</dbReference>
<dbReference type="EMBL" id="BMWZ01000005">
    <property type="protein sequence ID" value="GGZ84618.1"/>
    <property type="molecule type" value="Genomic_DNA"/>
</dbReference>
<evidence type="ECO:0000313" key="2">
    <source>
        <dbReference type="Proteomes" id="UP000636004"/>
    </source>
</evidence>
<dbReference type="InterPro" id="IPR011990">
    <property type="entry name" value="TPR-like_helical_dom_sf"/>
</dbReference>
<keyword evidence="1" id="KW-0418">Kinase</keyword>
<dbReference type="Gene3D" id="3.40.50.1820">
    <property type="entry name" value="alpha/beta hydrolase"/>
    <property type="match status" value="1"/>
</dbReference>
<dbReference type="Pfam" id="PF00756">
    <property type="entry name" value="Esterase"/>
    <property type="match status" value="1"/>
</dbReference>
<dbReference type="PANTHER" id="PTHR48098:SF6">
    <property type="entry name" value="FERRI-BACILLIBACTIN ESTERASE BESA"/>
    <property type="match status" value="1"/>
</dbReference>
<dbReference type="GO" id="GO:0016301">
    <property type="term" value="F:kinase activity"/>
    <property type="evidence" value="ECO:0007669"/>
    <property type="project" value="UniProtKB-KW"/>
</dbReference>
<comment type="caution">
    <text evidence="1">The sequence shown here is derived from an EMBL/GenBank/DDBJ whole genome shotgun (WGS) entry which is preliminary data.</text>
</comment>
<reference evidence="1" key="2">
    <citation type="submission" date="2020-09" db="EMBL/GenBank/DDBJ databases">
        <authorList>
            <person name="Sun Q."/>
            <person name="Kim S."/>
        </authorList>
    </citation>
    <scope>NUCLEOTIDE SEQUENCE</scope>
    <source>
        <strain evidence="1">KCTC 12710</strain>
    </source>
</reference>
<proteinExistence type="predicted"/>